<feature type="transmembrane region" description="Helical" evidence="1">
    <location>
        <begin position="390"/>
        <end position="411"/>
    </location>
</feature>
<feature type="transmembrane region" description="Helical" evidence="1">
    <location>
        <begin position="144"/>
        <end position="166"/>
    </location>
</feature>
<name>A0ABQ6N2N1_9STRA</name>
<feature type="transmembrane region" description="Helical" evidence="1">
    <location>
        <begin position="431"/>
        <end position="452"/>
    </location>
</feature>
<evidence type="ECO:0000313" key="2">
    <source>
        <dbReference type="EMBL" id="GMI38335.1"/>
    </source>
</evidence>
<keyword evidence="3" id="KW-1185">Reference proteome</keyword>
<organism evidence="2 3">
    <name type="scientific">Tetraparma gracilis</name>
    <dbReference type="NCBI Taxonomy" id="2962635"/>
    <lineage>
        <taxon>Eukaryota</taxon>
        <taxon>Sar</taxon>
        <taxon>Stramenopiles</taxon>
        <taxon>Ochrophyta</taxon>
        <taxon>Bolidophyceae</taxon>
        <taxon>Parmales</taxon>
        <taxon>Triparmaceae</taxon>
        <taxon>Tetraparma</taxon>
    </lineage>
</organism>
<feature type="transmembrane region" description="Helical" evidence="1">
    <location>
        <begin position="349"/>
        <end position="369"/>
    </location>
</feature>
<protein>
    <submittedName>
        <fullName evidence="2">Uncharacterized protein</fullName>
    </submittedName>
</protein>
<keyword evidence="1" id="KW-1133">Transmembrane helix</keyword>
<keyword evidence="1" id="KW-0472">Membrane</keyword>
<proteinExistence type="predicted"/>
<sequence length="572" mass="63389">MTLLLFFSLRSCARRFFDEFLFHIIRNALKRGAIQTAFTVKTHLVALTASEAGRIARSFVSVLMASVTAESAVEEYFLAFPALGELDREYRWFRPMMEAIATELMNKVAYSDKVRAALGAGMSVADMASDSYMINTFFGTGQVAAAKALLIMVGTNLVFQLLVVWLQTRGLKKNRLKTQLFEVISVLTFTKPGLDAYRVASGNEQQAGEAMGPLSVMIAVKAGEMMFEGIPGLVIQSVALVTSKERSTAAVGSLLVSAMSVGVGTATSFYDMDILPTNRNYNEYQGIVPTENRGVAFALVGVLCTGQVLSKALATALLYATESSLLWTYIACDYGLYLGYKLIRRDIIWGYVAMPTIPSVIIAPIYRVFEKAMLDFTGSFHWRLPENMGGQYFLFNMVSTQIGVLAAVHLYNGNAPDEDGLKLGATLTWTAAGALTSAWLALLVYFVARIVVPSRRHTLWSSVTGRQFFQDLFFKGNSEETRMEIFAVNKLVWEKEIGEEVKAWTMENWESWAEEKPAWFTEVRIATVPDNYIPPRFLVGLGGEARERRGSAAESIRQSLRVSFREGAEDEA</sequence>
<evidence type="ECO:0000256" key="1">
    <source>
        <dbReference type="SAM" id="Phobius"/>
    </source>
</evidence>
<reference evidence="2 3" key="1">
    <citation type="journal article" date="2023" name="Commun. Biol.">
        <title>Genome analysis of Parmales, the sister group of diatoms, reveals the evolutionary specialization of diatoms from phago-mixotrophs to photoautotrophs.</title>
        <authorList>
            <person name="Ban H."/>
            <person name="Sato S."/>
            <person name="Yoshikawa S."/>
            <person name="Yamada K."/>
            <person name="Nakamura Y."/>
            <person name="Ichinomiya M."/>
            <person name="Sato N."/>
            <person name="Blanc-Mathieu R."/>
            <person name="Endo H."/>
            <person name="Kuwata A."/>
            <person name="Ogata H."/>
        </authorList>
    </citation>
    <scope>NUCLEOTIDE SEQUENCE [LARGE SCALE GENOMIC DNA]</scope>
</reference>
<feature type="transmembrane region" description="Helical" evidence="1">
    <location>
        <begin position="295"/>
        <end position="319"/>
    </location>
</feature>
<keyword evidence="1" id="KW-0812">Transmembrane</keyword>
<gene>
    <name evidence="2" type="ORF">TeGR_g2682</name>
</gene>
<evidence type="ECO:0000313" key="3">
    <source>
        <dbReference type="Proteomes" id="UP001165060"/>
    </source>
</evidence>
<comment type="caution">
    <text evidence="2">The sequence shown here is derived from an EMBL/GenBank/DDBJ whole genome shotgun (WGS) entry which is preliminary data.</text>
</comment>
<dbReference type="EMBL" id="BRYB01003532">
    <property type="protein sequence ID" value="GMI38335.1"/>
    <property type="molecule type" value="Genomic_DNA"/>
</dbReference>
<accession>A0ABQ6N2N1</accession>
<dbReference type="Proteomes" id="UP001165060">
    <property type="component" value="Unassembled WGS sequence"/>
</dbReference>